<gene>
    <name evidence="3" type="ORF">TrCOL_g290</name>
</gene>
<accession>A0A9W7GLP4</accession>
<feature type="compositionally biased region" description="Polar residues" evidence="2">
    <location>
        <begin position="25"/>
        <end position="34"/>
    </location>
</feature>
<feature type="compositionally biased region" description="Polar residues" evidence="2">
    <location>
        <begin position="277"/>
        <end position="294"/>
    </location>
</feature>
<feature type="compositionally biased region" description="Low complexity" evidence="2">
    <location>
        <begin position="12"/>
        <end position="24"/>
    </location>
</feature>
<feature type="region of interest" description="Disordered" evidence="2">
    <location>
        <begin position="415"/>
        <end position="479"/>
    </location>
</feature>
<sequence length="479" mass="52635">MEGNGSVASVQSWRGSNGSSRSSSVKPLSNSQQRRCSEPGGEDQVEDKLIKKLEADIVTSRLRFKTEKEELVAQLLQLRSKYDRVLERVKSVEVSSVNEKQLEKYLRMLEERQMKADREMKKLRKGLSSASKTTSIPFTHWLRALLFVIVGVCVVFLPELPPGPLPPNFTLLITTPFDWRACLDRFGVFSMTTLLLHILLETPSAADDKRSTLHTLMTEGVLLWGLSLVVKSLIGIAESMATMVLVTVCGLLLRGDLDVARIKFPIIEDSGEEVGITSNEAASSSAIKSPTGTTPKRRKPKSSPPSNRSVSPRTAAWLSTPPRLTAYGTHVFDHRNAIMESKERLASQKRRVSTPSPMPAKQKRELEALNNIIPVTNIDTGEAVDLKFLEELTEQCNVFQFSRGHTLSESALTPNVLKFSTPPPKGSSRRNSTGMGSLEGGSAGRKPRPSLMKRLANGGTQGGSAMKAKMTQIRKAVGK</sequence>
<comment type="caution">
    <text evidence="3">The sequence shown here is derived from an EMBL/GenBank/DDBJ whole genome shotgun (WGS) entry which is preliminary data.</text>
</comment>
<dbReference type="Proteomes" id="UP001165065">
    <property type="component" value="Unassembled WGS sequence"/>
</dbReference>
<feature type="compositionally biased region" description="Polar residues" evidence="2">
    <location>
        <begin position="1"/>
        <end position="11"/>
    </location>
</feature>
<dbReference type="AlphaFoldDB" id="A0A9W7GLP4"/>
<keyword evidence="1" id="KW-0175">Coiled coil</keyword>
<reference evidence="4" key="1">
    <citation type="journal article" date="2023" name="Commun. Biol.">
        <title>Genome analysis of Parmales, the sister group of diatoms, reveals the evolutionary specialization of diatoms from phago-mixotrophs to photoautotrophs.</title>
        <authorList>
            <person name="Ban H."/>
            <person name="Sato S."/>
            <person name="Yoshikawa S."/>
            <person name="Yamada K."/>
            <person name="Nakamura Y."/>
            <person name="Ichinomiya M."/>
            <person name="Sato N."/>
            <person name="Blanc-Mathieu R."/>
            <person name="Endo H."/>
            <person name="Kuwata A."/>
            <person name="Ogata H."/>
        </authorList>
    </citation>
    <scope>NUCLEOTIDE SEQUENCE [LARGE SCALE GENOMIC DNA]</scope>
</reference>
<dbReference type="EMBL" id="BRYA01000289">
    <property type="protein sequence ID" value="GMI46247.1"/>
    <property type="molecule type" value="Genomic_DNA"/>
</dbReference>
<feature type="region of interest" description="Disordered" evidence="2">
    <location>
        <begin position="1"/>
        <end position="45"/>
    </location>
</feature>
<dbReference type="OrthoDB" id="10436331at2759"/>
<evidence type="ECO:0000313" key="4">
    <source>
        <dbReference type="Proteomes" id="UP001165065"/>
    </source>
</evidence>
<name>A0A9W7GLP4_9STRA</name>
<organism evidence="3 4">
    <name type="scientific">Triparma columacea</name>
    <dbReference type="NCBI Taxonomy" id="722753"/>
    <lineage>
        <taxon>Eukaryota</taxon>
        <taxon>Sar</taxon>
        <taxon>Stramenopiles</taxon>
        <taxon>Ochrophyta</taxon>
        <taxon>Bolidophyceae</taxon>
        <taxon>Parmales</taxon>
        <taxon>Triparmaceae</taxon>
        <taxon>Triparma</taxon>
    </lineage>
</organism>
<feature type="region of interest" description="Disordered" evidence="2">
    <location>
        <begin position="277"/>
        <end position="315"/>
    </location>
</feature>
<evidence type="ECO:0000256" key="2">
    <source>
        <dbReference type="SAM" id="MobiDB-lite"/>
    </source>
</evidence>
<feature type="coiled-coil region" evidence="1">
    <location>
        <begin position="68"/>
        <end position="126"/>
    </location>
</feature>
<keyword evidence="4" id="KW-1185">Reference proteome</keyword>
<evidence type="ECO:0000313" key="3">
    <source>
        <dbReference type="EMBL" id="GMI46247.1"/>
    </source>
</evidence>
<evidence type="ECO:0000256" key="1">
    <source>
        <dbReference type="SAM" id="Coils"/>
    </source>
</evidence>
<protein>
    <submittedName>
        <fullName evidence="3">Uncharacterized protein</fullName>
    </submittedName>
</protein>
<feature type="compositionally biased region" description="Low complexity" evidence="2">
    <location>
        <begin position="304"/>
        <end position="313"/>
    </location>
</feature>
<proteinExistence type="predicted"/>